<dbReference type="GeneID" id="83882402"/>
<evidence type="ECO:0008006" key="4">
    <source>
        <dbReference type="Google" id="ProtNLM"/>
    </source>
</evidence>
<keyword evidence="3" id="KW-1185">Reference proteome</keyword>
<protein>
    <recommendedName>
        <fullName evidence="4">Outer membrane protein beta-barrel domain-containing protein</fullName>
    </recommendedName>
</protein>
<gene>
    <name evidence="2" type="ORF">PH7735_03424</name>
</gene>
<dbReference type="RefSeq" id="WP_058312581.1">
    <property type="nucleotide sequence ID" value="NZ_CYTW01000004.1"/>
</dbReference>
<evidence type="ECO:0000313" key="2">
    <source>
        <dbReference type="EMBL" id="CUK09845.1"/>
    </source>
</evidence>
<proteinExistence type="predicted"/>
<sequence length="166" mass="17729">MNCVNKVVFLGQMSIAAMMFPIAANASETGGHAGEAEHGPHIVELFLGVTSADHNGHSQQAGSVGASYRYAFNHTVSAGVLAEYTGGALDDWVVGIPVVFNLGHGGWQGTLMPGFEITSNHEEPLFRVGLGYEFEFDGYSLKPELNVDFVDGETVYVLGVSLGFRF</sequence>
<dbReference type="Proteomes" id="UP000051870">
    <property type="component" value="Unassembled WGS sequence"/>
</dbReference>
<keyword evidence="1" id="KW-0732">Signal</keyword>
<dbReference type="AlphaFoldDB" id="A0A0P1IFE5"/>
<name>A0A0P1IFE5_9RHOB</name>
<evidence type="ECO:0000256" key="1">
    <source>
        <dbReference type="SAM" id="SignalP"/>
    </source>
</evidence>
<evidence type="ECO:0000313" key="3">
    <source>
        <dbReference type="Proteomes" id="UP000051870"/>
    </source>
</evidence>
<accession>A0A0P1IFE5</accession>
<dbReference type="EMBL" id="CYTW01000004">
    <property type="protein sequence ID" value="CUK09845.1"/>
    <property type="molecule type" value="Genomic_DNA"/>
</dbReference>
<feature type="chain" id="PRO_5006065215" description="Outer membrane protein beta-barrel domain-containing protein" evidence="1">
    <location>
        <begin position="27"/>
        <end position="166"/>
    </location>
</feature>
<reference evidence="3" key="1">
    <citation type="submission" date="2015-09" db="EMBL/GenBank/DDBJ databases">
        <authorList>
            <person name="Rodrigo-Torres Lidia"/>
            <person name="Arahal R.David."/>
        </authorList>
    </citation>
    <scope>NUCLEOTIDE SEQUENCE [LARGE SCALE GENOMIC DNA]</scope>
    <source>
        <strain evidence="3">CECT 7735</strain>
    </source>
</reference>
<organism evidence="2 3">
    <name type="scientific">Shimia thalassica</name>
    <dbReference type="NCBI Taxonomy" id="1715693"/>
    <lineage>
        <taxon>Bacteria</taxon>
        <taxon>Pseudomonadati</taxon>
        <taxon>Pseudomonadota</taxon>
        <taxon>Alphaproteobacteria</taxon>
        <taxon>Rhodobacterales</taxon>
        <taxon>Roseobacteraceae</taxon>
    </lineage>
</organism>
<feature type="signal peptide" evidence="1">
    <location>
        <begin position="1"/>
        <end position="26"/>
    </location>
</feature>